<gene>
    <name evidence="14" type="ORF">PAT3040_05881</name>
</gene>
<comment type="caution">
    <text evidence="14">The sequence shown here is derived from an EMBL/GenBank/DDBJ whole genome shotgun (WGS) entry which is preliminary data.</text>
</comment>
<organism evidence="14 15">
    <name type="scientific">Paenibacillus agaridevorans</name>
    <dbReference type="NCBI Taxonomy" id="171404"/>
    <lineage>
        <taxon>Bacteria</taxon>
        <taxon>Bacillati</taxon>
        <taxon>Bacillota</taxon>
        <taxon>Bacilli</taxon>
        <taxon>Bacillales</taxon>
        <taxon>Paenibacillaceae</taxon>
        <taxon>Paenibacillus</taxon>
    </lineage>
</organism>
<feature type="transmembrane region" description="Helical" evidence="12">
    <location>
        <begin position="12"/>
        <end position="28"/>
    </location>
</feature>
<feature type="binding site" evidence="11">
    <location>
        <position position="296"/>
    </location>
    <ligand>
        <name>Mn(2+)</name>
        <dbReference type="ChEBI" id="CHEBI:29035"/>
    </ligand>
</feature>
<dbReference type="PIRSF" id="PIRSF005091">
    <property type="entry name" value="Mmb_sulf_HI1246"/>
    <property type="match status" value="1"/>
</dbReference>
<dbReference type="Gene3D" id="3.30.1120.170">
    <property type="match status" value="1"/>
</dbReference>
<dbReference type="EMBL" id="BDQX01000381">
    <property type="protein sequence ID" value="GBG11098.1"/>
    <property type="molecule type" value="Genomic_DNA"/>
</dbReference>
<comment type="similarity">
    <text evidence="3 8">Belongs to the LTA synthase family.</text>
</comment>
<evidence type="ECO:0000256" key="5">
    <source>
        <dbReference type="ARBA" id="ARBA00022692"/>
    </source>
</evidence>
<dbReference type="SUPFAM" id="SSF53649">
    <property type="entry name" value="Alkaline phosphatase-like"/>
    <property type="match status" value="1"/>
</dbReference>
<dbReference type="InterPro" id="IPR012160">
    <property type="entry name" value="LtaS-like"/>
</dbReference>
<proteinExistence type="inferred from homology"/>
<dbReference type="InterPro" id="IPR050448">
    <property type="entry name" value="OpgB/LTA_synthase_biosynth"/>
</dbReference>
<feature type="binding site" evidence="11">
    <location>
        <position position="472"/>
    </location>
    <ligand>
        <name>Mn(2+)</name>
        <dbReference type="ChEBI" id="CHEBI:29035"/>
    </ligand>
</feature>
<accession>A0A2R5F109</accession>
<evidence type="ECO:0000256" key="10">
    <source>
        <dbReference type="PIRSR" id="PIRSR005091-2"/>
    </source>
</evidence>
<dbReference type="CDD" id="cd16015">
    <property type="entry name" value="LTA_synthase"/>
    <property type="match status" value="1"/>
</dbReference>
<dbReference type="Gene3D" id="3.40.720.10">
    <property type="entry name" value="Alkaline Phosphatase, subunit A"/>
    <property type="match status" value="1"/>
</dbReference>
<evidence type="ECO:0000256" key="3">
    <source>
        <dbReference type="ARBA" id="ARBA00009983"/>
    </source>
</evidence>
<evidence type="ECO:0000259" key="13">
    <source>
        <dbReference type="Pfam" id="PF00884"/>
    </source>
</evidence>
<feature type="transmembrane region" description="Helical" evidence="12">
    <location>
        <begin position="118"/>
        <end position="136"/>
    </location>
</feature>
<dbReference type="Pfam" id="PF00884">
    <property type="entry name" value="Sulfatase"/>
    <property type="match status" value="1"/>
</dbReference>
<evidence type="ECO:0000256" key="8">
    <source>
        <dbReference type="PIRNR" id="PIRNR005091"/>
    </source>
</evidence>
<evidence type="ECO:0000256" key="1">
    <source>
        <dbReference type="ARBA" id="ARBA00004651"/>
    </source>
</evidence>
<feature type="transmembrane region" description="Helical" evidence="12">
    <location>
        <begin position="40"/>
        <end position="58"/>
    </location>
</feature>
<feature type="transmembrane region" description="Helical" evidence="12">
    <location>
        <begin position="65"/>
        <end position="87"/>
    </location>
</feature>
<evidence type="ECO:0000256" key="12">
    <source>
        <dbReference type="SAM" id="Phobius"/>
    </source>
</evidence>
<dbReference type="Proteomes" id="UP000245202">
    <property type="component" value="Unassembled WGS sequence"/>
</dbReference>
<dbReference type="AlphaFoldDB" id="A0A2R5F109"/>
<comment type="pathway">
    <text evidence="2">Cell wall biogenesis; lipoteichoic acid biosynthesis.</text>
</comment>
<feature type="domain" description="Sulfatase N-terminal" evidence="13">
    <location>
        <begin position="244"/>
        <end position="535"/>
    </location>
</feature>
<keyword evidence="7 8" id="KW-0472">Membrane</keyword>
<sequence>MNAILNIYRRSPFWATFVLIMLKMALFRQFNFGTVQIDRLLADAAAVLVILCIAELLTTSRWKPLVFGAVNGLLAFVLFACTVYFSFFGSIPTYTALSGLDQVGQVGESVKSAINPKFYLLFLDLVVLIALSLIVMRGKASKHGSSGAGKPLYVGIALVVALGASVLYIRSDLHISNELVQAQRLGVLNYQVATAINERKENQAIKDGDPQKTAEALAELVGGHFGGEATEAGTPKLFGAAKGKNVIVIQLESFQDMMVGLTVNGQEVTPVLNDLISDDGSFYFTNVFQQIGQGNTSDAEWNVNTGIYPTGTEAMSKGYSDRAVPALPRLLASEGYVSNTFHVNDVTFWDRNQMYPALGFTKYYDKPDFKNDQFNALGASDEEMYRVGFDVLKQHYEEGQPFYAQFITTSSHHPFWVPEKFKHIEIPASLEKKQLGYYIEATNYTDYALGLLIENLKQSGMWDDTMLVIYGDHFGLQAKETPVEFVEEELGIQYDDRIGRFNVPFLVHVPGVQGETSAQVGGQVDIMPTIANLLGLDLKEKGATVFGKDLINTTRNVIGMRYYLPTGSFFNDDILFVPGEGFDDGKAYDIETMEPVADFSQYRQDYDYILSLMKLSDEYVKLLPKR</sequence>
<dbReference type="InterPro" id="IPR000917">
    <property type="entry name" value="Sulfatase_N"/>
</dbReference>
<keyword evidence="4 8" id="KW-1003">Cell membrane</keyword>
<feature type="binding site" evidence="11">
    <location>
        <position position="252"/>
    </location>
    <ligand>
        <name>Mn(2+)</name>
        <dbReference type="ChEBI" id="CHEBI:29035"/>
    </ligand>
</feature>
<keyword evidence="10" id="KW-0464">Manganese</keyword>
<evidence type="ECO:0000256" key="7">
    <source>
        <dbReference type="ARBA" id="ARBA00023136"/>
    </source>
</evidence>
<feature type="transmembrane region" description="Helical" evidence="12">
    <location>
        <begin position="148"/>
        <end position="169"/>
    </location>
</feature>
<feature type="active site" evidence="9">
    <location>
        <position position="296"/>
    </location>
</feature>
<protein>
    <submittedName>
        <fullName evidence="14">Sulfatase</fullName>
    </submittedName>
</protein>
<evidence type="ECO:0000313" key="15">
    <source>
        <dbReference type="Proteomes" id="UP000245202"/>
    </source>
</evidence>
<dbReference type="PANTHER" id="PTHR47371">
    <property type="entry name" value="LIPOTEICHOIC ACID SYNTHASE"/>
    <property type="match status" value="1"/>
</dbReference>
<dbReference type="GO" id="GO:0005886">
    <property type="term" value="C:plasma membrane"/>
    <property type="evidence" value="ECO:0007669"/>
    <property type="project" value="UniProtKB-SubCell"/>
</dbReference>
<reference evidence="14 15" key="1">
    <citation type="submission" date="2017-08" db="EMBL/GenBank/DDBJ databases">
        <title>Substantial Increase in Enzyme Production by Combined Drug-Resistance Mutations in Paenibacillus agaridevorans.</title>
        <authorList>
            <person name="Tanaka Y."/>
            <person name="Funane K."/>
            <person name="Hosaka T."/>
            <person name="Shiwa Y."/>
            <person name="Fujita N."/>
            <person name="Miyazaki T."/>
            <person name="Yoshikawa H."/>
            <person name="Murakami K."/>
            <person name="Kasahara K."/>
            <person name="Inaoka T."/>
            <person name="Hiraga Y."/>
            <person name="Ochi K."/>
        </authorList>
    </citation>
    <scope>NUCLEOTIDE SEQUENCE [LARGE SCALE GENOMIC DNA]</scope>
    <source>
        <strain evidence="14 15">T-3040</strain>
    </source>
</reference>
<dbReference type="GO" id="GO:0046872">
    <property type="term" value="F:metal ion binding"/>
    <property type="evidence" value="ECO:0007669"/>
    <property type="project" value="UniProtKB-KW"/>
</dbReference>
<evidence type="ECO:0000256" key="6">
    <source>
        <dbReference type="ARBA" id="ARBA00022989"/>
    </source>
</evidence>
<keyword evidence="15" id="KW-1185">Reference proteome</keyword>
<evidence type="ECO:0000256" key="2">
    <source>
        <dbReference type="ARBA" id="ARBA00004936"/>
    </source>
</evidence>
<dbReference type="PANTHER" id="PTHR47371:SF3">
    <property type="entry name" value="PHOSPHOGLYCEROL TRANSFERASE I"/>
    <property type="match status" value="1"/>
</dbReference>
<evidence type="ECO:0000256" key="11">
    <source>
        <dbReference type="PIRSR" id="PIRSR005091-3"/>
    </source>
</evidence>
<evidence type="ECO:0000256" key="4">
    <source>
        <dbReference type="ARBA" id="ARBA00022475"/>
    </source>
</evidence>
<keyword evidence="10" id="KW-0479">Metal-binding</keyword>
<feature type="binding site" evidence="10">
    <location>
        <position position="412"/>
    </location>
    <ligand>
        <name>substrate</name>
    </ligand>
</feature>
<comment type="subcellular location">
    <subcellularLocation>
        <location evidence="1">Cell membrane</location>
        <topology evidence="1">Multi-pass membrane protein</topology>
    </subcellularLocation>
</comment>
<feature type="binding site" evidence="11">
    <location>
        <position position="473"/>
    </location>
    <ligand>
        <name>Mn(2+)</name>
        <dbReference type="ChEBI" id="CHEBI:29035"/>
    </ligand>
</feature>
<name>A0A2R5F109_9BACL</name>
<dbReference type="RefSeq" id="WP_108995461.1">
    <property type="nucleotide sequence ID" value="NZ_BDQX01000381.1"/>
</dbReference>
<evidence type="ECO:0000256" key="9">
    <source>
        <dbReference type="PIRSR" id="PIRSR005091-1"/>
    </source>
</evidence>
<keyword evidence="6 12" id="KW-1133">Transmembrane helix</keyword>
<dbReference type="InterPro" id="IPR017850">
    <property type="entry name" value="Alkaline_phosphatase_core_sf"/>
</dbReference>
<evidence type="ECO:0000313" key="14">
    <source>
        <dbReference type="EMBL" id="GBG11098.1"/>
    </source>
</evidence>
<keyword evidence="5 12" id="KW-0812">Transmembrane</keyword>